<feature type="region of interest" description="Disordered" evidence="3">
    <location>
        <begin position="321"/>
        <end position="342"/>
    </location>
</feature>
<dbReference type="AlphaFoldDB" id="A0A9P9E926"/>
<keyword evidence="1" id="KW-0479">Metal-binding</keyword>
<organism evidence="5 6">
    <name type="scientific">Dactylonectria macrodidyma</name>
    <dbReference type="NCBI Taxonomy" id="307937"/>
    <lineage>
        <taxon>Eukaryota</taxon>
        <taxon>Fungi</taxon>
        <taxon>Dikarya</taxon>
        <taxon>Ascomycota</taxon>
        <taxon>Pezizomycotina</taxon>
        <taxon>Sordariomycetes</taxon>
        <taxon>Hypocreomycetidae</taxon>
        <taxon>Hypocreales</taxon>
        <taxon>Nectriaceae</taxon>
        <taxon>Dactylonectria</taxon>
    </lineage>
</organism>
<dbReference type="Proteomes" id="UP000738349">
    <property type="component" value="Unassembled WGS sequence"/>
</dbReference>
<feature type="region of interest" description="Disordered" evidence="3">
    <location>
        <begin position="501"/>
        <end position="537"/>
    </location>
</feature>
<keyword evidence="2" id="KW-0175">Coiled coil</keyword>
<accession>A0A9P9E926</accession>
<dbReference type="GO" id="GO:0008270">
    <property type="term" value="F:zinc ion binding"/>
    <property type="evidence" value="ECO:0007669"/>
    <property type="project" value="UniProtKB-KW"/>
</dbReference>
<evidence type="ECO:0000259" key="4">
    <source>
        <dbReference type="PROSITE" id="PS50103"/>
    </source>
</evidence>
<evidence type="ECO:0000313" key="5">
    <source>
        <dbReference type="EMBL" id="KAH7132854.1"/>
    </source>
</evidence>
<dbReference type="InterPro" id="IPR057654">
    <property type="entry name" value="Znf-CCCH_tandem"/>
</dbReference>
<feature type="compositionally biased region" description="Polar residues" evidence="3">
    <location>
        <begin position="322"/>
        <end position="342"/>
    </location>
</feature>
<proteinExistence type="predicted"/>
<sequence>MATLGDDQLDRAAERLAEYRRQDNLAEILEQYATLIESYKRLKSDYEEEREGRERYKQLARGHERNPFALVIVDGDGYVFDESLILEGEEGGIRAAKQLNDTIKASLRRKDIEGCEVIVRVYANLVGLSKHLNKNGLCGAEKRSLAPFTAGFNRFHGLTDFVDAGELKENADHKMKAMLRLYADNAQCKHIYFAACHDVGYVADLTPYRGNTELFTLIRTPSLRFHNEFNKLGMNSEELPGVFRTVSLMPYPVAGQAHSQMNTPLTTRNLSADLHTSSAMQSISTNNNNNSNSMQCTFYAAGKCKYGNGCKFLHLDTKQHSKSGYNSQSPSHMTGSWRSGNESNDQINYEPYSQTAIKDISVLPKHIDIPTGFVAININGDRLDPYVPPPSSNTLKRFKAISGPTKLCNKKHLSDSCYDENCEYDHTPIPGYLKPVLELMARTMPCPQRGACRKLNCIYGHVCQKADCRRRGGKAPCRFSFNMCTGDFELNSLVPAVTAAGTNGEDTHSTGSIGFPVDESEDGVSILAEDEKRRSSS</sequence>
<keyword evidence="6" id="KW-1185">Reference proteome</keyword>
<protein>
    <recommendedName>
        <fullName evidence="4">C3H1-type domain-containing protein</fullName>
    </recommendedName>
</protein>
<dbReference type="Pfam" id="PF25540">
    <property type="entry name" value="DUF7923"/>
    <property type="match status" value="1"/>
</dbReference>
<dbReference type="PANTHER" id="PTHR37543:SF1">
    <property type="entry name" value="CCCH ZINC FINGER DNA BINDING PROTEIN (AFU_ORTHOLOGUE AFUA_5G12760)"/>
    <property type="match status" value="1"/>
</dbReference>
<feature type="zinc finger region" description="C3H1-type" evidence="1">
    <location>
        <begin position="290"/>
        <end position="317"/>
    </location>
</feature>
<comment type="caution">
    <text evidence="5">The sequence shown here is derived from an EMBL/GenBank/DDBJ whole genome shotgun (WGS) entry which is preliminary data.</text>
</comment>
<keyword evidence="1" id="KW-0863">Zinc-finger</keyword>
<dbReference type="PROSITE" id="PS50103">
    <property type="entry name" value="ZF_C3H1"/>
    <property type="match status" value="1"/>
</dbReference>
<dbReference type="EMBL" id="JAGMUV010000016">
    <property type="protein sequence ID" value="KAH7132854.1"/>
    <property type="molecule type" value="Genomic_DNA"/>
</dbReference>
<reference evidence="5" key="1">
    <citation type="journal article" date="2021" name="Nat. Commun.">
        <title>Genetic determinants of endophytism in the Arabidopsis root mycobiome.</title>
        <authorList>
            <person name="Mesny F."/>
            <person name="Miyauchi S."/>
            <person name="Thiergart T."/>
            <person name="Pickel B."/>
            <person name="Atanasova L."/>
            <person name="Karlsson M."/>
            <person name="Huettel B."/>
            <person name="Barry K.W."/>
            <person name="Haridas S."/>
            <person name="Chen C."/>
            <person name="Bauer D."/>
            <person name="Andreopoulos W."/>
            <person name="Pangilinan J."/>
            <person name="LaButti K."/>
            <person name="Riley R."/>
            <person name="Lipzen A."/>
            <person name="Clum A."/>
            <person name="Drula E."/>
            <person name="Henrissat B."/>
            <person name="Kohler A."/>
            <person name="Grigoriev I.V."/>
            <person name="Martin F.M."/>
            <person name="Hacquard S."/>
        </authorList>
    </citation>
    <scope>NUCLEOTIDE SEQUENCE</scope>
    <source>
        <strain evidence="5">MPI-CAGE-AT-0147</strain>
    </source>
</reference>
<dbReference type="Gene3D" id="2.30.30.1190">
    <property type="match status" value="1"/>
</dbReference>
<keyword evidence="1" id="KW-0862">Zinc</keyword>
<dbReference type="OrthoDB" id="2270193at2759"/>
<gene>
    <name evidence="5" type="ORF">EDB81DRAFT_119700</name>
</gene>
<feature type="coiled-coil region" evidence="2">
    <location>
        <begin position="25"/>
        <end position="59"/>
    </location>
</feature>
<dbReference type="InterPro" id="IPR057683">
    <property type="entry name" value="DUF7923"/>
</dbReference>
<evidence type="ECO:0000256" key="2">
    <source>
        <dbReference type="SAM" id="Coils"/>
    </source>
</evidence>
<dbReference type="Pfam" id="PF25542">
    <property type="entry name" value="zf-CCCH_12"/>
    <property type="match status" value="1"/>
</dbReference>
<evidence type="ECO:0000256" key="3">
    <source>
        <dbReference type="SAM" id="MobiDB-lite"/>
    </source>
</evidence>
<evidence type="ECO:0000256" key="1">
    <source>
        <dbReference type="PROSITE-ProRule" id="PRU00723"/>
    </source>
</evidence>
<feature type="domain" description="C3H1-type" evidence="4">
    <location>
        <begin position="290"/>
        <end position="317"/>
    </location>
</feature>
<evidence type="ECO:0000313" key="6">
    <source>
        <dbReference type="Proteomes" id="UP000738349"/>
    </source>
</evidence>
<dbReference type="PANTHER" id="PTHR37543">
    <property type="entry name" value="CCCH ZINC FINGER DNA BINDING PROTEIN (AFU_ORTHOLOGUE AFUA_5G12760)"/>
    <property type="match status" value="1"/>
</dbReference>
<dbReference type="InterPro" id="IPR000571">
    <property type="entry name" value="Znf_CCCH"/>
</dbReference>
<dbReference type="Pfam" id="PF25543">
    <property type="entry name" value="zf-CCCH_tandem"/>
    <property type="match status" value="1"/>
</dbReference>
<name>A0A9P9E926_9HYPO</name>